<dbReference type="STRING" id="318167.Sfri_1016"/>
<dbReference type="PROSITE" id="PS51379">
    <property type="entry name" value="4FE4S_FER_2"/>
    <property type="match status" value="1"/>
</dbReference>
<feature type="domain" description="4Fe-4S ferredoxin-type" evidence="1">
    <location>
        <begin position="1"/>
        <end position="36"/>
    </location>
</feature>
<dbReference type="EMBL" id="CP000447">
    <property type="protein sequence ID" value="ABI70869.1"/>
    <property type="molecule type" value="Genomic_DNA"/>
</dbReference>
<keyword evidence="3" id="KW-1185">Reference proteome</keyword>
<organism evidence="2 3">
    <name type="scientific">Shewanella frigidimarina (strain NCIMB 400)</name>
    <dbReference type="NCBI Taxonomy" id="318167"/>
    <lineage>
        <taxon>Bacteria</taxon>
        <taxon>Pseudomonadati</taxon>
        <taxon>Pseudomonadota</taxon>
        <taxon>Gammaproteobacteria</taxon>
        <taxon>Alteromonadales</taxon>
        <taxon>Shewanellaceae</taxon>
        <taxon>Shewanella</taxon>
    </lineage>
</organism>
<reference evidence="2 3" key="1">
    <citation type="submission" date="2006-08" db="EMBL/GenBank/DDBJ databases">
        <title>Complete sequence of Shewanella frigidimarina NCIMB 400.</title>
        <authorList>
            <consortium name="US DOE Joint Genome Institute"/>
            <person name="Copeland A."/>
            <person name="Lucas S."/>
            <person name="Lapidus A."/>
            <person name="Barry K."/>
            <person name="Detter J.C."/>
            <person name="Glavina del Rio T."/>
            <person name="Hammon N."/>
            <person name="Israni S."/>
            <person name="Dalin E."/>
            <person name="Tice H."/>
            <person name="Pitluck S."/>
            <person name="Fredrickson J.K."/>
            <person name="Kolker E."/>
            <person name="McCuel L.A."/>
            <person name="DiChristina T."/>
            <person name="Nealson K.H."/>
            <person name="Newman D."/>
            <person name="Tiedje J.M."/>
            <person name="Zhou J."/>
            <person name="Romine M.F."/>
            <person name="Culley D.E."/>
            <person name="Serres M."/>
            <person name="Chertkov O."/>
            <person name="Brettin T."/>
            <person name="Bruce D."/>
            <person name="Han C."/>
            <person name="Tapia R."/>
            <person name="Gilna P."/>
            <person name="Schmutz J."/>
            <person name="Larimer F."/>
            <person name="Land M."/>
            <person name="Hauser L."/>
            <person name="Kyrpides N."/>
            <person name="Mikhailova N."/>
            <person name="Richardson P."/>
        </authorList>
    </citation>
    <scope>NUCLEOTIDE SEQUENCE [LARGE SCALE GENOMIC DNA]</scope>
    <source>
        <strain evidence="2 3">NCIMB 400</strain>
    </source>
</reference>
<dbReference type="HOGENOM" id="CLU_139698_11_0_6"/>
<evidence type="ECO:0000259" key="1">
    <source>
        <dbReference type="PROSITE" id="PS51379"/>
    </source>
</evidence>
<protein>
    <submittedName>
        <fullName evidence="2">Ferredoxin, 4Fe-4S</fullName>
    </submittedName>
</protein>
<dbReference type="KEGG" id="sfr:Sfri_1016"/>
<accession>Q086E6</accession>
<dbReference type="InterPro" id="IPR017896">
    <property type="entry name" value="4Fe4S_Fe-S-bd"/>
</dbReference>
<name>Q086E6_SHEFN</name>
<dbReference type="Proteomes" id="UP000000684">
    <property type="component" value="Chromosome"/>
</dbReference>
<dbReference type="Gene3D" id="3.30.70.20">
    <property type="match status" value="1"/>
</dbReference>
<evidence type="ECO:0000313" key="2">
    <source>
        <dbReference type="EMBL" id="ABI70869.1"/>
    </source>
</evidence>
<gene>
    <name evidence="2" type="ordered locus">Sfri_1016</name>
</gene>
<evidence type="ECO:0000313" key="3">
    <source>
        <dbReference type="Proteomes" id="UP000000684"/>
    </source>
</evidence>
<dbReference type="AlphaFoldDB" id="Q086E6"/>
<dbReference type="eggNOG" id="COG1145">
    <property type="taxonomic scope" value="Bacteria"/>
</dbReference>
<proteinExistence type="predicted"/>
<dbReference type="SUPFAM" id="SSF54862">
    <property type="entry name" value="4Fe-4S ferredoxins"/>
    <property type="match status" value="1"/>
</dbReference>
<sequence>MVYKVEPALCTECVGHYDKPTCASVCPIDCIDPDPKHVESHDALLLKYSALTGNV</sequence>